<name>A0ABX5SSM0_9MICO</name>
<proteinExistence type="predicted"/>
<dbReference type="EMBL" id="CP038266">
    <property type="protein sequence ID" value="QBR89160.1"/>
    <property type="molecule type" value="Genomic_DNA"/>
</dbReference>
<keyword evidence="3" id="KW-1185">Reference proteome</keyword>
<feature type="region of interest" description="Disordered" evidence="1">
    <location>
        <begin position="117"/>
        <end position="140"/>
    </location>
</feature>
<evidence type="ECO:0008006" key="4">
    <source>
        <dbReference type="Google" id="ProtNLM"/>
    </source>
</evidence>
<evidence type="ECO:0000313" key="2">
    <source>
        <dbReference type="EMBL" id="QBR89160.1"/>
    </source>
</evidence>
<dbReference type="Proteomes" id="UP000295748">
    <property type="component" value="Chromosome"/>
</dbReference>
<evidence type="ECO:0000256" key="1">
    <source>
        <dbReference type="SAM" id="MobiDB-lite"/>
    </source>
</evidence>
<sequence>MIFKFRKRARTRVVLVSFRELTSDKPADANHAYAYTWDLPAPPEVGTRVWVPGSDGRPAAATIAAVDAPVPRGYTQAELKAATRLITAQEIAEANVKVVADRDAWLDMARRAAGLAVAGRTRTKPPSGFDPIPPADGTASARKAGEYGRVWWRAFKQAEEAGRDADEISAYRAIAHRWYAIRDKG</sequence>
<protein>
    <recommendedName>
        <fullName evidence="4">DUF1905 domain-containing protein</fullName>
    </recommendedName>
</protein>
<dbReference type="RefSeq" id="WP_135067384.1">
    <property type="nucleotide sequence ID" value="NZ_CP038266.1"/>
</dbReference>
<gene>
    <name evidence="2" type="ORF">E4K62_10970</name>
</gene>
<organism evidence="2 3">
    <name type="scientific">Microbacterium wangchenii</name>
    <dbReference type="NCBI Taxonomy" id="2541726"/>
    <lineage>
        <taxon>Bacteria</taxon>
        <taxon>Bacillati</taxon>
        <taxon>Actinomycetota</taxon>
        <taxon>Actinomycetes</taxon>
        <taxon>Micrococcales</taxon>
        <taxon>Microbacteriaceae</taxon>
        <taxon>Microbacterium</taxon>
    </lineage>
</organism>
<reference evidence="2 3" key="1">
    <citation type="submission" date="2019-03" db="EMBL/GenBank/DDBJ databases">
        <authorList>
            <person name="Dong K."/>
        </authorList>
    </citation>
    <scope>NUCLEOTIDE SEQUENCE [LARGE SCALE GENOMIC DNA]</scope>
    <source>
        <strain evidence="3">dk512</strain>
    </source>
</reference>
<accession>A0ABX5SSM0</accession>
<evidence type="ECO:0000313" key="3">
    <source>
        <dbReference type="Proteomes" id="UP000295748"/>
    </source>
</evidence>